<dbReference type="GO" id="GO:0030170">
    <property type="term" value="F:pyridoxal phosphate binding"/>
    <property type="evidence" value="ECO:0007669"/>
    <property type="project" value="InterPro"/>
</dbReference>
<name>A0AAE3LPR8_9BACI</name>
<feature type="domain" description="Aminotransferase class I/classII large" evidence="7">
    <location>
        <begin position="29"/>
        <end position="376"/>
    </location>
</feature>
<dbReference type="InterPro" id="IPR050596">
    <property type="entry name" value="AspAT/PAT-like"/>
</dbReference>
<accession>A0AAE3LPR8</accession>
<dbReference type="EC" id="2.6.1.-" evidence="6"/>
<evidence type="ECO:0000256" key="6">
    <source>
        <dbReference type="RuleBase" id="RU000481"/>
    </source>
</evidence>
<keyword evidence="4 6" id="KW-0808">Transferase</keyword>
<proteinExistence type="inferred from homology"/>
<dbReference type="PROSITE" id="PS00105">
    <property type="entry name" value="AA_TRANSFER_CLASS_1"/>
    <property type="match status" value="1"/>
</dbReference>
<evidence type="ECO:0000256" key="4">
    <source>
        <dbReference type="ARBA" id="ARBA00022679"/>
    </source>
</evidence>
<evidence type="ECO:0000256" key="3">
    <source>
        <dbReference type="ARBA" id="ARBA00022576"/>
    </source>
</evidence>
<comment type="cofactor">
    <cofactor evidence="1 6">
        <name>pyridoxal 5'-phosphate</name>
        <dbReference type="ChEBI" id="CHEBI:597326"/>
    </cofactor>
</comment>
<dbReference type="SUPFAM" id="SSF53383">
    <property type="entry name" value="PLP-dependent transferases"/>
    <property type="match status" value="1"/>
</dbReference>
<dbReference type="FunFam" id="3.40.640.10:FF:000033">
    <property type="entry name" value="Aspartate aminotransferase"/>
    <property type="match status" value="1"/>
</dbReference>
<evidence type="ECO:0000313" key="9">
    <source>
        <dbReference type="Proteomes" id="UP001209318"/>
    </source>
</evidence>
<evidence type="ECO:0000256" key="5">
    <source>
        <dbReference type="ARBA" id="ARBA00022898"/>
    </source>
</evidence>
<sequence length="383" mass="43080">MNHLLNPEVQSIQISGIRQITDQFKKYPDVLSLTIGEPDFKTPKIVKEAGKSAIDDNLSFYAPNAGILQLKKAATDFVNQHYRLNYNEEDEIIVTNGSTEGIFIALKTILNKGDEVIIPTPTYPGYEPVITLCGAKLVPIDVTGSDFKLKKEQLLNSITEKTKLLILPYPSNPTGVSLTEEDVKELVSVLKDKDIFVLSDELYSEITFEGKHVSIASYQEMREKTIVINGLSKSHAMTGWRVGFVFAPAYLIKEMVKVHQYVIVSVNSIAQYAGIDALQKGMSDVSYMRDEYQRRRDFLYNGLTKLGFQVVKPTSTFYMFPEISAFSNDSYEFTMDLLKNARVGVLPSTVFTHGGNKHLRISFASPIEKLEEALTRMQKYLGK</sequence>
<dbReference type="Proteomes" id="UP001209318">
    <property type="component" value="Unassembled WGS sequence"/>
</dbReference>
<dbReference type="RefSeq" id="WP_263071778.1">
    <property type="nucleotide sequence ID" value="NZ_JAOUSF010000001.1"/>
</dbReference>
<dbReference type="InterPro" id="IPR004838">
    <property type="entry name" value="NHTrfase_class1_PyrdxlP-BS"/>
</dbReference>
<dbReference type="EMBL" id="JAOUSF010000001">
    <property type="protein sequence ID" value="MCU9612594.1"/>
    <property type="molecule type" value="Genomic_DNA"/>
</dbReference>
<dbReference type="AlphaFoldDB" id="A0AAE3LPR8"/>
<organism evidence="8 9">
    <name type="scientific">Perspicuibacillus lycopersici</name>
    <dbReference type="NCBI Taxonomy" id="1325689"/>
    <lineage>
        <taxon>Bacteria</taxon>
        <taxon>Bacillati</taxon>
        <taxon>Bacillota</taxon>
        <taxon>Bacilli</taxon>
        <taxon>Bacillales</taxon>
        <taxon>Bacillaceae</taxon>
        <taxon>Perspicuibacillus</taxon>
    </lineage>
</organism>
<dbReference type="InterPro" id="IPR015424">
    <property type="entry name" value="PyrdxlP-dep_Trfase"/>
</dbReference>
<evidence type="ECO:0000256" key="1">
    <source>
        <dbReference type="ARBA" id="ARBA00001933"/>
    </source>
</evidence>
<comment type="caution">
    <text evidence="8">The sequence shown here is derived from an EMBL/GenBank/DDBJ whole genome shotgun (WGS) entry which is preliminary data.</text>
</comment>
<dbReference type="CDD" id="cd00609">
    <property type="entry name" value="AAT_like"/>
    <property type="match status" value="1"/>
</dbReference>
<keyword evidence="5" id="KW-0663">Pyridoxal phosphate</keyword>
<gene>
    <name evidence="8" type="ORF">OEV98_03325</name>
</gene>
<evidence type="ECO:0000256" key="2">
    <source>
        <dbReference type="ARBA" id="ARBA00007441"/>
    </source>
</evidence>
<dbReference type="Pfam" id="PF00155">
    <property type="entry name" value="Aminotran_1_2"/>
    <property type="match status" value="1"/>
</dbReference>
<dbReference type="InterPro" id="IPR015421">
    <property type="entry name" value="PyrdxlP-dep_Trfase_major"/>
</dbReference>
<dbReference type="PANTHER" id="PTHR46383:SF4">
    <property type="entry name" value="AMINOTRANSFERASE"/>
    <property type="match status" value="1"/>
</dbReference>
<dbReference type="Gene3D" id="3.40.640.10">
    <property type="entry name" value="Type I PLP-dependent aspartate aminotransferase-like (Major domain)"/>
    <property type="match status" value="1"/>
</dbReference>
<keyword evidence="9" id="KW-1185">Reference proteome</keyword>
<dbReference type="GO" id="GO:0006520">
    <property type="term" value="P:amino acid metabolic process"/>
    <property type="evidence" value="ECO:0007669"/>
    <property type="project" value="InterPro"/>
</dbReference>
<evidence type="ECO:0000313" key="8">
    <source>
        <dbReference type="EMBL" id="MCU9612594.1"/>
    </source>
</evidence>
<dbReference type="InterPro" id="IPR004839">
    <property type="entry name" value="Aminotransferase_I/II_large"/>
</dbReference>
<dbReference type="InterPro" id="IPR015422">
    <property type="entry name" value="PyrdxlP-dep_Trfase_small"/>
</dbReference>
<reference evidence="8" key="1">
    <citation type="submission" date="2022-10" db="EMBL/GenBank/DDBJ databases">
        <title>Description of Fervidibacillus gen. nov. in the family Fervidibacillaceae fam. nov. with two species, Fervidibacillus albus sp. nov., and Fervidibacillus halotolerans sp. nov., isolated from tidal flat sediments.</title>
        <authorList>
            <person name="Kwon K.K."/>
            <person name="Yang S.-H."/>
        </authorList>
    </citation>
    <scope>NUCLEOTIDE SEQUENCE</scope>
    <source>
        <strain evidence="8">JCM 19140</strain>
    </source>
</reference>
<protein>
    <recommendedName>
        <fullName evidence="6">Aminotransferase</fullName>
        <ecNumber evidence="6">2.6.1.-</ecNumber>
    </recommendedName>
</protein>
<dbReference type="GO" id="GO:0008483">
    <property type="term" value="F:transaminase activity"/>
    <property type="evidence" value="ECO:0007669"/>
    <property type="project" value="UniProtKB-KW"/>
</dbReference>
<dbReference type="PANTHER" id="PTHR46383">
    <property type="entry name" value="ASPARTATE AMINOTRANSFERASE"/>
    <property type="match status" value="1"/>
</dbReference>
<comment type="similarity">
    <text evidence="2 6">Belongs to the class-I pyridoxal-phosphate-dependent aminotransferase family.</text>
</comment>
<dbReference type="Gene3D" id="3.90.1150.10">
    <property type="entry name" value="Aspartate Aminotransferase, domain 1"/>
    <property type="match status" value="1"/>
</dbReference>
<evidence type="ECO:0000259" key="7">
    <source>
        <dbReference type="Pfam" id="PF00155"/>
    </source>
</evidence>
<keyword evidence="3 6" id="KW-0032">Aminotransferase</keyword>